<comment type="function">
    <text evidence="13">DNA-dependent ATPase involved in processing of recombination intermediates, plays a role in repairing DNA breaks. Stimulates the branch migration of RecA-mediated strand transfer reactions, allowing the 3' invading strand to extend heteroduplex DNA faster. Binds ssDNA in the presence of ADP but not other nucleotides, has ATPase activity that is stimulated by ssDNA and various branched DNA structures, but inhibited by SSB. Does not have RecA's homology-searching function.</text>
</comment>
<feature type="binding site" evidence="11">
    <location>
        <begin position="98"/>
        <end position="105"/>
    </location>
    <ligand>
        <name>ATP</name>
        <dbReference type="ChEBI" id="CHEBI:30616"/>
    </ligand>
</feature>
<dbReference type="InterPro" id="IPR003593">
    <property type="entry name" value="AAA+_ATPase"/>
</dbReference>
<evidence type="ECO:0000259" key="14">
    <source>
        <dbReference type="PROSITE" id="PS50162"/>
    </source>
</evidence>
<dbReference type="HAMAP" id="MF_01498">
    <property type="entry name" value="RadA_bact"/>
    <property type="match status" value="1"/>
</dbReference>
<proteinExistence type="inferred from homology"/>
<dbReference type="GO" id="GO:0003684">
    <property type="term" value="F:damaged DNA binding"/>
    <property type="evidence" value="ECO:0007669"/>
    <property type="project" value="InterPro"/>
</dbReference>
<dbReference type="SMART" id="SM00382">
    <property type="entry name" value="AAA"/>
    <property type="match status" value="1"/>
</dbReference>
<evidence type="ECO:0000256" key="11">
    <source>
        <dbReference type="HAMAP-Rule" id="MF_01498"/>
    </source>
</evidence>
<keyword evidence="8 11" id="KW-0346">Stress response</keyword>
<dbReference type="InterPro" id="IPR020568">
    <property type="entry name" value="Ribosomal_Su5_D2-typ_SF"/>
</dbReference>
<evidence type="ECO:0000256" key="12">
    <source>
        <dbReference type="NCBIfam" id="TIGR00416"/>
    </source>
</evidence>
<keyword evidence="9 11" id="KW-0238">DNA-binding</keyword>
<dbReference type="Pfam" id="PF13541">
    <property type="entry name" value="ChlI"/>
    <property type="match status" value="1"/>
</dbReference>
<evidence type="ECO:0000256" key="10">
    <source>
        <dbReference type="ARBA" id="ARBA00023204"/>
    </source>
</evidence>
<evidence type="ECO:0000313" key="15">
    <source>
        <dbReference type="EMBL" id="OJX60914.1"/>
    </source>
</evidence>
<keyword evidence="5" id="KW-0378">Hydrolase</keyword>
<dbReference type="InterPro" id="IPR014721">
    <property type="entry name" value="Ribsml_uS5_D2-typ_fold_subgr"/>
</dbReference>
<dbReference type="InterPro" id="IPR020588">
    <property type="entry name" value="RecA_ATP-bd"/>
</dbReference>
<keyword evidence="1 11" id="KW-0479">Metal-binding</keyword>
<evidence type="ECO:0000256" key="7">
    <source>
        <dbReference type="ARBA" id="ARBA00022840"/>
    </source>
</evidence>
<keyword evidence="10 11" id="KW-0234">DNA repair</keyword>
<keyword evidence="4 13" id="KW-0863">Zinc-finger</keyword>
<dbReference type="FunFam" id="3.40.50.300:FF:000050">
    <property type="entry name" value="DNA repair protein RadA"/>
    <property type="match status" value="1"/>
</dbReference>
<comment type="function">
    <text evidence="11">Plays a role in repairing double-strand DNA breaks, probably involving stabilizing or processing branched DNA or blocked replication forks.</text>
</comment>
<dbReference type="GO" id="GO:0005829">
    <property type="term" value="C:cytosol"/>
    <property type="evidence" value="ECO:0007669"/>
    <property type="project" value="TreeGrafter"/>
</dbReference>
<feature type="region of interest" description="Lon-protease-like" evidence="11">
    <location>
        <begin position="351"/>
        <end position="453"/>
    </location>
</feature>
<reference evidence="15 16" key="1">
    <citation type="submission" date="2016-09" db="EMBL/GenBank/DDBJ databases">
        <title>Genome-resolved meta-omics ties microbial dynamics to process performance in biotechnology for thiocyanate degradation.</title>
        <authorList>
            <person name="Kantor R.S."/>
            <person name="Huddy R.J."/>
            <person name="Iyer R."/>
            <person name="Thomas B.C."/>
            <person name="Brown C.T."/>
            <person name="Anantharaman K."/>
            <person name="Tringe S."/>
            <person name="Hettich R.L."/>
            <person name="Harrison S.T."/>
            <person name="Banfield J.F."/>
        </authorList>
    </citation>
    <scope>NUCLEOTIDE SEQUENCE [LARGE SCALE GENOMIC DNA]</scope>
    <source>
        <strain evidence="15">59-99</strain>
    </source>
</reference>
<dbReference type="AlphaFoldDB" id="A0A1M3L629"/>
<evidence type="ECO:0000256" key="4">
    <source>
        <dbReference type="ARBA" id="ARBA00022771"/>
    </source>
</evidence>
<evidence type="ECO:0000256" key="13">
    <source>
        <dbReference type="RuleBase" id="RU003555"/>
    </source>
</evidence>
<dbReference type="GO" id="GO:0000725">
    <property type="term" value="P:recombinational repair"/>
    <property type="evidence" value="ECO:0007669"/>
    <property type="project" value="UniProtKB-UniRule"/>
</dbReference>
<dbReference type="NCBIfam" id="TIGR00416">
    <property type="entry name" value="sms"/>
    <property type="match status" value="1"/>
</dbReference>
<evidence type="ECO:0000256" key="3">
    <source>
        <dbReference type="ARBA" id="ARBA00022763"/>
    </source>
</evidence>
<dbReference type="PANTHER" id="PTHR32472">
    <property type="entry name" value="DNA REPAIR PROTEIN RADA"/>
    <property type="match status" value="1"/>
</dbReference>
<dbReference type="GO" id="GO:0016787">
    <property type="term" value="F:hydrolase activity"/>
    <property type="evidence" value="ECO:0007669"/>
    <property type="project" value="UniProtKB-KW"/>
</dbReference>
<dbReference type="SUPFAM" id="SSF54211">
    <property type="entry name" value="Ribosomal protein S5 domain 2-like"/>
    <property type="match status" value="1"/>
</dbReference>
<dbReference type="SUPFAM" id="SSF52540">
    <property type="entry name" value="P-loop containing nucleoside triphosphate hydrolases"/>
    <property type="match status" value="1"/>
</dbReference>
<keyword evidence="6 13" id="KW-0862">Zinc</keyword>
<comment type="caution">
    <text evidence="15">The sequence shown here is derived from an EMBL/GenBank/DDBJ whole genome shotgun (WGS) entry which is preliminary data.</text>
</comment>
<dbReference type="Gene3D" id="3.30.230.10">
    <property type="match status" value="1"/>
</dbReference>
<dbReference type="Pfam" id="PF13481">
    <property type="entry name" value="AAA_25"/>
    <property type="match status" value="1"/>
</dbReference>
<name>A0A1M3L629_9BACT</name>
<comment type="similarity">
    <text evidence="11 13">Belongs to the RecA family. RadA subfamily.</text>
</comment>
<keyword evidence="3 11" id="KW-0227">DNA damage</keyword>
<evidence type="ECO:0000256" key="1">
    <source>
        <dbReference type="ARBA" id="ARBA00022723"/>
    </source>
</evidence>
<dbReference type="EMBL" id="MKVH01000003">
    <property type="protein sequence ID" value="OJX60914.1"/>
    <property type="molecule type" value="Genomic_DNA"/>
</dbReference>
<dbReference type="PANTHER" id="PTHR32472:SF10">
    <property type="entry name" value="DNA REPAIR PROTEIN RADA-LIKE PROTEIN"/>
    <property type="match status" value="1"/>
</dbReference>
<dbReference type="STRING" id="1895771.BGO89_04950"/>
<comment type="domain">
    <text evidence="11">The middle region has homology to RecA with ATPase motifs including the RadA KNRFG motif, while the C-terminus is homologous to Lon protease.</text>
</comment>
<dbReference type="CDD" id="cd01121">
    <property type="entry name" value="RadA_SMS_N"/>
    <property type="match status" value="1"/>
</dbReference>
<sequence length="453" mass="48181">MKTRSIYRCSMCGTTSPRWAGKCPGCGQWNTMIEEIERKETASRKGGRRDVSAALGREALALQDVDTSESPRLHTGMGELDRVLGGGLTVGSIVLVGGDPGMGKSTLMLQLSATVPGTALYISGEESLHQIKHRAERLGVAGADIRVAAETNIEVVAALIESVRPAVVIVDSVQTMMTDMLESTAGSVAQVRECTALLTKVAKKAGIPIILIGHVTKDGMIAGPKVLEHMVDTVLQFEGDGMYSYRVLRALKNRYGSTNEIGVFDMSGVGLREVPNPSEVLLSQRRAGEPGTAIVAVMEGTRPLLVEVQALVSPTGYSMPQRVSTGYDARRLQMILAILEKRGGIVLRQNDVFVNIAGGIAIQDPAIDLGVAVALASSATDVSLPSGTVFMGELGLTGEVRHVSYADQRVQEALRLGLRTVYLPRAAADTLDQNLGEALVPIERIAQALSILN</sequence>
<dbReference type="InterPro" id="IPR041166">
    <property type="entry name" value="Rubredoxin_2"/>
</dbReference>
<dbReference type="Gene3D" id="3.40.50.300">
    <property type="entry name" value="P-loop containing nucleotide triphosphate hydrolases"/>
    <property type="match status" value="1"/>
</dbReference>
<keyword evidence="7 11" id="KW-0067">ATP-binding</keyword>
<accession>A0A1M3L629</accession>
<evidence type="ECO:0000313" key="16">
    <source>
        <dbReference type="Proteomes" id="UP000184233"/>
    </source>
</evidence>
<organism evidence="15 16">
    <name type="scientific">Candidatus Kapaibacterium thiocyanatum</name>
    <dbReference type="NCBI Taxonomy" id="1895771"/>
    <lineage>
        <taxon>Bacteria</taxon>
        <taxon>Pseudomonadati</taxon>
        <taxon>Candidatus Kapaibacteriota</taxon>
        <taxon>Candidatus Kapaibacteriia</taxon>
        <taxon>Candidatus Kapaibacteriales</taxon>
        <taxon>Candidatus Kapaibacteriaceae</taxon>
        <taxon>Candidatus Kapaibacterium</taxon>
    </lineage>
</organism>
<dbReference type="InterPro" id="IPR004504">
    <property type="entry name" value="DNA_repair_RadA"/>
</dbReference>
<gene>
    <name evidence="11" type="primary">radA</name>
    <name evidence="15" type="ORF">BGO89_04950</name>
</gene>
<feature type="domain" description="RecA family profile 1" evidence="14">
    <location>
        <begin position="69"/>
        <end position="215"/>
    </location>
</feature>
<dbReference type="GO" id="GO:0008270">
    <property type="term" value="F:zinc ion binding"/>
    <property type="evidence" value="ECO:0007669"/>
    <property type="project" value="UniProtKB-KW"/>
</dbReference>
<dbReference type="PRINTS" id="PR01874">
    <property type="entry name" value="DNAREPAIRADA"/>
</dbReference>
<evidence type="ECO:0000256" key="5">
    <source>
        <dbReference type="ARBA" id="ARBA00022801"/>
    </source>
</evidence>
<keyword evidence="2 11" id="KW-0547">Nucleotide-binding</keyword>
<dbReference type="Pfam" id="PF18073">
    <property type="entry name" value="Zn_ribbon_LapB"/>
    <property type="match status" value="1"/>
</dbReference>
<evidence type="ECO:0000256" key="9">
    <source>
        <dbReference type="ARBA" id="ARBA00023125"/>
    </source>
</evidence>
<protein>
    <recommendedName>
        <fullName evidence="11 12">DNA repair protein RadA</fullName>
    </recommendedName>
</protein>
<evidence type="ECO:0000256" key="8">
    <source>
        <dbReference type="ARBA" id="ARBA00023016"/>
    </source>
</evidence>
<evidence type="ECO:0000256" key="6">
    <source>
        <dbReference type="ARBA" id="ARBA00022833"/>
    </source>
</evidence>
<evidence type="ECO:0000256" key="2">
    <source>
        <dbReference type="ARBA" id="ARBA00022741"/>
    </source>
</evidence>
<dbReference type="Proteomes" id="UP000184233">
    <property type="component" value="Unassembled WGS sequence"/>
</dbReference>
<dbReference type="GO" id="GO:0140664">
    <property type="term" value="F:ATP-dependent DNA damage sensor activity"/>
    <property type="evidence" value="ECO:0007669"/>
    <property type="project" value="InterPro"/>
</dbReference>
<dbReference type="PROSITE" id="PS50162">
    <property type="entry name" value="RECA_2"/>
    <property type="match status" value="1"/>
</dbReference>
<dbReference type="InterPro" id="IPR027417">
    <property type="entry name" value="P-loop_NTPase"/>
</dbReference>
<feature type="short sequence motif" description="RadA KNRFG motif" evidence="11">
    <location>
        <begin position="252"/>
        <end position="256"/>
    </location>
</feature>
<dbReference type="GO" id="GO:0005524">
    <property type="term" value="F:ATP binding"/>
    <property type="evidence" value="ECO:0007669"/>
    <property type="project" value="UniProtKB-UniRule"/>
</dbReference>